<accession>A0AAV9UAL1</accession>
<proteinExistence type="predicted"/>
<feature type="domain" description="F-box" evidence="2">
    <location>
        <begin position="74"/>
        <end position="104"/>
    </location>
</feature>
<feature type="region of interest" description="Disordered" evidence="1">
    <location>
        <begin position="1"/>
        <end position="50"/>
    </location>
</feature>
<keyword evidence="4" id="KW-1185">Reference proteome</keyword>
<protein>
    <recommendedName>
        <fullName evidence="2">F-box domain-containing protein</fullName>
    </recommendedName>
</protein>
<dbReference type="PROSITE" id="PS50181">
    <property type="entry name" value="FBOX"/>
    <property type="match status" value="1"/>
</dbReference>
<sequence>MADLLAPGDEHDDEYDDDEFDSDEEDDEYDEDFDEEDDEEHDELDDLDDYDDLFDGEDLSHKITISDYRNGADRSFIGRMPDDVMGEILGYLDQPDIMRYSRVSTWCCAAAQSVYYRKIRLTARSVNHLRRHQGAWDEVRQVHYNISVSTGSAARDITTVGNIASILSNLPKVHVLIVTGIRNQATTRAFFRFLRIFQPHSELREIQIAIGDQESGQYVRWRNLDTGEAESPDWNTLHQARRAHPNLEKISIKFGPWACALMRLDIFTRQFVVPHLSTLKVLEVKLLEQKDLDNDIPDRLKHYPFHSTREAIIRAIQATGQNLATLEARLKFKDAFNLENFKKFQSPVLGIFRYYSELKVPSDDDITLENVCEVFPNLRQLDFVTRASWRRSYKDLELPAPMAQLGVISLPGVSEGGVGAEFFIDLFNHDSIEELARAPKPAQTPKDITQRLVGSVFPHVYKFCWYQRMLQDVTEPPWTAMKGEIRFRRLVVQTGNHGLIASGTADTPIGPATATATVGLVPGDFELVMWWGYNRVEYRAFVRNRYVGKGARMLWTYRS</sequence>
<evidence type="ECO:0000259" key="2">
    <source>
        <dbReference type="PROSITE" id="PS50181"/>
    </source>
</evidence>
<organism evidence="3 4">
    <name type="scientific">Orbilia brochopaga</name>
    <dbReference type="NCBI Taxonomy" id="3140254"/>
    <lineage>
        <taxon>Eukaryota</taxon>
        <taxon>Fungi</taxon>
        <taxon>Dikarya</taxon>
        <taxon>Ascomycota</taxon>
        <taxon>Pezizomycotina</taxon>
        <taxon>Orbiliomycetes</taxon>
        <taxon>Orbiliales</taxon>
        <taxon>Orbiliaceae</taxon>
        <taxon>Orbilia</taxon>
    </lineage>
</organism>
<feature type="compositionally biased region" description="Acidic residues" evidence="1">
    <location>
        <begin position="10"/>
        <end position="50"/>
    </location>
</feature>
<evidence type="ECO:0000313" key="4">
    <source>
        <dbReference type="Proteomes" id="UP001375240"/>
    </source>
</evidence>
<name>A0AAV9UAL1_9PEZI</name>
<dbReference type="InterPro" id="IPR001810">
    <property type="entry name" value="F-box_dom"/>
</dbReference>
<dbReference type="AlphaFoldDB" id="A0AAV9UAL1"/>
<evidence type="ECO:0000256" key="1">
    <source>
        <dbReference type="SAM" id="MobiDB-lite"/>
    </source>
</evidence>
<dbReference type="InterPro" id="IPR036047">
    <property type="entry name" value="F-box-like_dom_sf"/>
</dbReference>
<dbReference type="EMBL" id="JAVHNQ010000009">
    <property type="protein sequence ID" value="KAK6338622.1"/>
    <property type="molecule type" value="Genomic_DNA"/>
</dbReference>
<comment type="caution">
    <text evidence="3">The sequence shown here is derived from an EMBL/GenBank/DDBJ whole genome shotgun (WGS) entry which is preliminary data.</text>
</comment>
<dbReference type="SUPFAM" id="SSF81383">
    <property type="entry name" value="F-box domain"/>
    <property type="match status" value="1"/>
</dbReference>
<gene>
    <name evidence="3" type="ORF">TWF696_009433</name>
</gene>
<reference evidence="3 4" key="1">
    <citation type="submission" date="2019-10" db="EMBL/GenBank/DDBJ databases">
        <authorList>
            <person name="Palmer J.M."/>
        </authorList>
    </citation>
    <scope>NUCLEOTIDE SEQUENCE [LARGE SCALE GENOMIC DNA]</scope>
    <source>
        <strain evidence="3 4">TWF696</strain>
    </source>
</reference>
<evidence type="ECO:0000313" key="3">
    <source>
        <dbReference type="EMBL" id="KAK6338622.1"/>
    </source>
</evidence>
<dbReference type="Proteomes" id="UP001375240">
    <property type="component" value="Unassembled WGS sequence"/>
</dbReference>